<evidence type="ECO:0000313" key="7">
    <source>
        <dbReference type="EMBL" id="SER76098.1"/>
    </source>
</evidence>
<dbReference type="GO" id="GO:0032259">
    <property type="term" value="P:methylation"/>
    <property type="evidence" value="ECO:0007669"/>
    <property type="project" value="UniProtKB-KW"/>
</dbReference>
<proteinExistence type="predicted"/>
<feature type="domain" description="Tetrapyrrole biosynthesis uroporphyrinogen III synthase" evidence="6">
    <location>
        <begin position="273"/>
        <end position="499"/>
    </location>
</feature>
<dbReference type="Gene3D" id="3.40.50.10090">
    <property type="match status" value="2"/>
</dbReference>
<dbReference type="OrthoDB" id="9815856at2"/>
<dbReference type="SUPFAM" id="SSF53790">
    <property type="entry name" value="Tetrapyrrole methylase"/>
    <property type="match status" value="1"/>
</dbReference>
<evidence type="ECO:0000256" key="4">
    <source>
        <dbReference type="SAM" id="MobiDB-lite"/>
    </source>
</evidence>
<reference evidence="8" key="1">
    <citation type="submission" date="2016-10" db="EMBL/GenBank/DDBJ databases">
        <authorList>
            <person name="Varghese N."/>
            <person name="Submissions S."/>
        </authorList>
    </citation>
    <scope>NUCLEOTIDE SEQUENCE [LARGE SCALE GENOMIC DNA]</scope>
    <source>
        <strain evidence="8">DSM 16859</strain>
    </source>
</reference>
<dbReference type="SUPFAM" id="SSF69618">
    <property type="entry name" value="HemD-like"/>
    <property type="match status" value="1"/>
</dbReference>
<keyword evidence="8" id="KW-1185">Reference proteome</keyword>
<organism evidence="7 8">
    <name type="scientific">Propionibacterium cyclohexanicum</name>
    <dbReference type="NCBI Taxonomy" id="64702"/>
    <lineage>
        <taxon>Bacteria</taxon>
        <taxon>Bacillati</taxon>
        <taxon>Actinomycetota</taxon>
        <taxon>Actinomycetes</taxon>
        <taxon>Propionibacteriales</taxon>
        <taxon>Propionibacteriaceae</taxon>
        <taxon>Propionibacterium</taxon>
    </lineage>
</organism>
<dbReference type="CDD" id="cd06578">
    <property type="entry name" value="HemD"/>
    <property type="match status" value="1"/>
</dbReference>
<evidence type="ECO:0000256" key="3">
    <source>
        <dbReference type="ARBA" id="ARBA00022691"/>
    </source>
</evidence>
<feature type="domain" description="Tetrapyrrole methylase" evidence="5">
    <location>
        <begin position="27"/>
        <end position="221"/>
    </location>
</feature>
<dbReference type="EMBL" id="FOGZ01000009">
    <property type="protein sequence ID" value="SER76098.1"/>
    <property type="molecule type" value="Genomic_DNA"/>
</dbReference>
<dbReference type="GO" id="GO:0006780">
    <property type="term" value="P:uroporphyrinogen III biosynthetic process"/>
    <property type="evidence" value="ECO:0007669"/>
    <property type="project" value="InterPro"/>
</dbReference>
<dbReference type="Proteomes" id="UP000198815">
    <property type="component" value="Unassembled WGS sequence"/>
</dbReference>
<dbReference type="Gene3D" id="3.30.950.10">
    <property type="entry name" value="Methyltransferase, Cobalt-precorrin-4 Transmethylase, Domain 2"/>
    <property type="match status" value="1"/>
</dbReference>
<feature type="compositionally biased region" description="Basic residues" evidence="4">
    <location>
        <begin position="528"/>
        <end position="537"/>
    </location>
</feature>
<dbReference type="FunFam" id="3.40.50.10090:FF:000001">
    <property type="entry name" value="Bifunctional uroporphyrinogen-III C-methyltransferase/uroporphyrinogen-III synthase"/>
    <property type="match status" value="1"/>
</dbReference>
<accession>A0A1H9RU73</accession>
<dbReference type="RefSeq" id="WP_091968947.1">
    <property type="nucleotide sequence ID" value="NZ_FOGZ01000009.1"/>
</dbReference>
<dbReference type="GO" id="GO:0008168">
    <property type="term" value="F:methyltransferase activity"/>
    <property type="evidence" value="ECO:0007669"/>
    <property type="project" value="UniProtKB-KW"/>
</dbReference>
<evidence type="ECO:0000256" key="1">
    <source>
        <dbReference type="ARBA" id="ARBA00022603"/>
    </source>
</evidence>
<name>A0A1H9RU73_9ACTN</name>
<sequence length="537" mass="56696">MSQLNDETISETEEFSGAVTATTGGRIAFIGVDPNSADFLTLAGARALREADLLITTKPLRAVLDDAGVELPTREDTHFLAELPDVVDFEVKSASEGRSVARLVAGDPLIEAGIAGEAQACARAGCPIDIVPGVPMLTATPTLAGVSFPGHAVQLVAVPDDAHMVDLPAQGSVTLSCGPSQLPGVVAGAVQAGRAKDEPVLVTTGAATPRQHSVLATLGKVEKVAREQAVDDEPIFLVLGPAAERDEALDWYESKPLFGWRVLVPRTGADCRRLVERLRLHGAVSEEVATISVEPPRNPQQLDKAVRGMVDGRYEWVVFTSAHAVRAVFGKLEEYGLDSRALSGLRIATVGADTASALHTWGIAPDLSPSTVQTVAGLAGEFPAYDEVLDPINKVFVPRADIATEPLAVGLTELGWEVDDVTAYRTVRAAPPPLETREAIKSGRFDAVAFTSSTTVRNLVGIAGKPHAQTLVVAIGPATVEACEEHGLRVDAMAPRPGQIELADALAEMARRRRDALAAAGQTVTRPSAKRRRRASH</sequence>
<evidence type="ECO:0000313" key="8">
    <source>
        <dbReference type="Proteomes" id="UP000198815"/>
    </source>
</evidence>
<dbReference type="GO" id="GO:0004852">
    <property type="term" value="F:uroporphyrinogen-III synthase activity"/>
    <property type="evidence" value="ECO:0007669"/>
    <property type="project" value="InterPro"/>
</dbReference>
<dbReference type="FunFam" id="3.40.50.10090:FF:000002">
    <property type="entry name" value="Bifunctional uroporphyrinogen-III C-methyltransferase/uroporphyrinogen-III synthase"/>
    <property type="match status" value="1"/>
</dbReference>
<dbReference type="AlphaFoldDB" id="A0A1H9RU73"/>
<keyword evidence="1 7" id="KW-0489">Methyltransferase</keyword>
<gene>
    <name evidence="7" type="ORF">SAMN05443377_10936</name>
</gene>
<feature type="region of interest" description="Disordered" evidence="4">
    <location>
        <begin position="517"/>
        <end position="537"/>
    </location>
</feature>
<evidence type="ECO:0000259" key="6">
    <source>
        <dbReference type="Pfam" id="PF02602"/>
    </source>
</evidence>
<dbReference type="STRING" id="64702.SAMN05443377_10936"/>
<dbReference type="InterPro" id="IPR035996">
    <property type="entry name" value="4pyrrol_Methylase_sf"/>
</dbReference>
<dbReference type="InterPro" id="IPR036108">
    <property type="entry name" value="4pyrrol_syn_uPrphyn_synt_sf"/>
</dbReference>
<dbReference type="InterPro" id="IPR000878">
    <property type="entry name" value="4pyrrol_Mease"/>
</dbReference>
<dbReference type="Pfam" id="PF02602">
    <property type="entry name" value="HEM4"/>
    <property type="match status" value="1"/>
</dbReference>
<dbReference type="InterPro" id="IPR014777">
    <property type="entry name" value="4pyrrole_Mease_sub1"/>
</dbReference>
<dbReference type="InterPro" id="IPR039793">
    <property type="entry name" value="UROS/Hem4"/>
</dbReference>
<dbReference type="InterPro" id="IPR003754">
    <property type="entry name" value="4pyrrol_synth_uPrphyn_synth"/>
</dbReference>
<keyword evidence="3" id="KW-0949">S-adenosyl-L-methionine</keyword>
<evidence type="ECO:0000256" key="2">
    <source>
        <dbReference type="ARBA" id="ARBA00022679"/>
    </source>
</evidence>
<protein>
    <submittedName>
        <fullName evidence="7">Uroporphyrinogen III methyltransferase / synthase</fullName>
    </submittedName>
</protein>
<dbReference type="PANTHER" id="PTHR40082:SF1">
    <property type="entry name" value="BLR5956 PROTEIN"/>
    <property type="match status" value="1"/>
</dbReference>
<dbReference type="InterPro" id="IPR014776">
    <property type="entry name" value="4pyrrole_Mease_sub2"/>
</dbReference>
<dbReference type="Gene3D" id="3.40.1010.10">
    <property type="entry name" value="Cobalt-precorrin-4 Transmethylase, Domain 1"/>
    <property type="match status" value="1"/>
</dbReference>
<keyword evidence="2 7" id="KW-0808">Transferase</keyword>
<evidence type="ECO:0000259" key="5">
    <source>
        <dbReference type="Pfam" id="PF00590"/>
    </source>
</evidence>
<dbReference type="Pfam" id="PF00590">
    <property type="entry name" value="TP_methylase"/>
    <property type="match status" value="1"/>
</dbReference>
<dbReference type="PANTHER" id="PTHR40082">
    <property type="entry name" value="BLR5956 PROTEIN"/>
    <property type="match status" value="1"/>
</dbReference>